<feature type="region of interest" description="Disordered" evidence="1">
    <location>
        <begin position="332"/>
        <end position="351"/>
    </location>
</feature>
<feature type="compositionally biased region" description="Basic and acidic residues" evidence="1">
    <location>
        <begin position="332"/>
        <end position="343"/>
    </location>
</feature>
<feature type="compositionally biased region" description="Basic and acidic residues" evidence="1">
    <location>
        <begin position="275"/>
        <end position="311"/>
    </location>
</feature>
<dbReference type="InterPro" id="IPR004158">
    <property type="entry name" value="DUF247_pln"/>
</dbReference>
<feature type="region of interest" description="Disordered" evidence="1">
    <location>
        <begin position="273"/>
        <end position="311"/>
    </location>
</feature>
<feature type="compositionally biased region" description="Low complexity" evidence="1">
    <location>
        <begin position="1"/>
        <end position="11"/>
    </location>
</feature>
<dbReference type="Proteomes" id="UP001227230">
    <property type="component" value="Chromosome 15"/>
</dbReference>
<evidence type="ECO:0000256" key="1">
    <source>
        <dbReference type="SAM" id="MobiDB-lite"/>
    </source>
</evidence>
<dbReference type="EMBL" id="CP126662">
    <property type="protein sequence ID" value="WKA06030.1"/>
    <property type="molecule type" value="Genomic_DNA"/>
</dbReference>
<keyword evidence="2" id="KW-0812">Transmembrane</keyword>
<dbReference type="PANTHER" id="PTHR31549:SF191">
    <property type="entry name" value="DUF247 DOMAIN PROTEIN"/>
    <property type="match status" value="1"/>
</dbReference>
<organism evidence="3 4">
    <name type="scientific">Vitis vinifera</name>
    <name type="common">Grape</name>
    <dbReference type="NCBI Taxonomy" id="29760"/>
    <lineage>
        <taxon>Eukaryota</taxon>
        <taxon>Viridiplantae</taxon>
        <taxon>Streptophyta</taxon>
        <taxon>Embryophyta</taxon>
        <taxon>Tracheophyta</taxon>
        <taxon>Spermatophyta</taxon>
        <taxon>Magnoliopsida</taxon>
        <taxon>eudicotyledons</taxon>
        <taxon>Gunneridae</taxon>
        <taxon>Pentapetalae</taxon>
        <taxon>rosids</taxon>
        <taxon>Vitales</taxon>
        <taxon>Vitaceae</taxon>
        <taxon>Viteae</taxon>
        <taxon>Vitis</taxon>
    </lineage>
</organism>
<keyword evidence="4" id="KW-1185">Reference proteome</keyword>
<proteinExistence type="predicted"/>
<feature type="transmembrane region" description="Helical" evidence="2">
    <location>
        <begin position="515"/>
        <end position="536"/>
    </location>
</feature>
<reference evidence="3 4" key="1">
    <citation type="journal article" date="2023" name="Hortic Res">
        <title>The complete reference genome for grapevine (Vitis vinifera L.) genetics and breeding.</title>
        <authorList>
            <person name="Shi X."/>
            <person name="Cao S."/>
            <person name="Wang X."/>
            <person name="Huang S."/>
            <person name="Wang Y."/>
            <person name="Liu Z."/>
            <person name="Liu W."/>
            <person name="Leng X."/>
            <person name="Peng Y."/>
            <person name="Wang N."/>
            <person name="Wang Y."/>
            <person name="Ma Z."/>
            <person name="Xu X."/>
            <person name="Zhang F."/>
            <person name="Xue H."/>
            <person name="Zhong H."/>
            <person name="Wang Y."/>
            <person name="Zhang K."/>
            <person name="Velt A."/>
            <person name="Avia K."/>
            <person name="Holtgrawe D."/>
            <person name="Grimplet J."/>
            <person name="Matus J.T."/>
            <person name="Ware D."/>
            <person name="Wu X."/>
            <person name="Wang H."/>
            <person name="Liu C."/>
            <person name="Fang Y."/>
            <person name="Rustenholz C."/>
            <person name="Cheng Z."/>
            <person name="Xiao H."/>
            <person name="Zhou Y."/>
        </authorList>
    </citation>
    <scope>NUCLEOTIDE SEQUENCE [LARGE SCALE GENOMIC DNA]</scope>
    <source>
        <strain evidence="4">cv. Pinot noir / PN40024</strain>
        <tissue evidence="3">Leaf</tissue>
    </source>
</reference>
<keyword evidence="2" id="KW-1133">Transmembrane helix</keyword>
<protein>
    <submittedName>
        <fullName evidence="3">Uncharacterized protein</fullName>
    </submittedName>
</protein>
<dbReference type="PANTHER" id="PTHR31549">
    <property type="entry name" value="PROTEIN, PUTATIVE (DUF247)-RELATED-RELATED"/>
    <property type="match status" value="1"/>
</dbReference>
<sequence>MAGKEVVVSVEEQQEVATKQSEKSADGSDHSRTLADLKSKFRRSPSSPSSPKLQCPKVPKKLRSAVKEEDYYAPKLISLGPYYHGESHLANGETLKLKLAEAYILEITVSQGNSVEQSVDNIYHMIRDRIDELKGCYDYQESRKNYKEDEFTAMMLVDGCALLWYILCVCLGGDHEDYDIRYQDLSLLHQDALLLENQLPYQLLQELMKMAVPESANKAWTVLFQEFFGMIDESFFQEFFGIKEKEYSFLPKMKNYCCRMFLAIIQIINRKPKLKPGEESEPKPDVESKMKPDVDSKMKPDEESKPKPDKESRLCHHLLDLYRRNFLGDERSSATHSEAENGKKGPGSVGDVKEQVMASFRNVKELMAAGIRIKRSPTRHLRDISFRSNGITACLRIPPITIDNSTKAMFLNLIAYEMSSDVDHDFISYLRFLDSLIDHADDVKELQSIGILQNNLGTHEEVAQFFNTVSANLESNFHAYKDVRVRIRKHLKNHYNSKLKMWMTQCLDTYFGSPWTIIAWVGAALALFFTAVQTYFSVFPH</sequence>
<feature type="region of interest" description="Disordered" evidence="1">
    <location>
        <begin position="1"/>
        <end position="59"/>
    </location>
</feature>
<accession>A0ABY9DHE5</accession>
<dbReference type="Pfam" id="PF03140">
    <property type="entry name" value="DUF247"/>
    <property type="match status" value="1"/>
</dbReference>
<feature type="compositionally biased region" description="Basic and acidic residues" evidence="1">
    <location>
        <begin position="20"/>
        <end position="39"/>
    </location>
</feature>
<name>A0ABY9DHE5_VITVI</name>
<evidence type="ECO:0000313" key="3">
    <source>
        <dbReference type="EMBL" id="WKA06030.1"/>
    </source>
</evidence>
<gene>
    <name evidence="3" type="ORF">VitviT2T_023958</name>
</gene>
<evidence type="ECO:0000256" key="2">
    <source>
        <dbReference type="SAM" id="Phobius"/>
    </source>
</evidence>
<evidence type="ECO:0000313" key="4">
    <source>
        <dbReference type="Proteomes" id="UP001227230"/>
    </source>
</evidence>
<keyword evidence="2" id="KW-0472">Membrane</keyword>